<organism evidence="1 2">
    <name type="scientific">Cerrena zonata</name>
    <dbReference type="NCBI Taxonomy" id="2478898"/>
    <lineage>
        <taxon>Eukaryota</taxon>
        <taxon>Fungi</taxon>
        <taxon>Dikarya</taxon>
        <taxon>Basidiomycota</taxon>
        <taxon>Agaricomycotina</taxon>
        <taxon>Agaricomycetes</taxon>
        <taxon>Polyporales</taxon>
        <taxon>Cerrenaceae</taxon>
        <taxon>Cerrena</taxon>
    </lineage>
</organism>
<dbReference type="AlphaFoldDB" id="A0AAW0FUE6"/>
<reference evidence="1 2" key="1">
    <citation type="submission" date="2022-09" db="EMBL/GenBank/DDBJ databases">
        <authorList>
            <person name="Palmer J.M."/>
        </authorList>
    </citation>
    <scope>NUCLEOTIDE SEQUENCE [LARGE SCALE GENOMIC DNA]</scope>
    <source>
        <strain evidence="1 2">DSM 7382</strain>
    </source>
</reference>
<sequence length="469" mass="52876">MDYQWPSGQLPFQAPYQPPAPIAYIAPPPGISGPKETPWVRANLTPDTLVPICTYMQGDIVTRAGLLVDIAINITDLPRPVASLHEPVVVAIIQHAVKLKKLVIRSAEKLLRAFPRLVNAISSHPGILGIHFHHAGQTCADMLFAMQSPLTAIIVNEVASVIDWTVSICPFAKTLEHLSLDYTSLDMLAQYPNQTTFTALVSLRLNPVWQSEQKVYRSLASWFPVLRQLTCESGRASNLDPEHIKDCRYTNKNNPPLKKWSVTKISGHAEVLYGLGLDRPVEVLNIWQVQKECGLKCFQKIIEDCPATTFERSGSSVEVFSDLFKLFRNVDHRFEMVDISLEATSKNPPIDPDTFASRAVNLQNYLHRHLRRVKADFLRVNIRANKKDLAEAVRRRIDLTDFSSYLAQEVPSLGKVEIRIAGGGEIKDYIIRSEQYGKEGQWKMQRILDDEHIEEIKTFETGDVSEDDS</sequence>
<evidence type="ECO:0000313" key="2">
    <source>
        <dbReference type="Proteomes" id="UP001385951"/>
    </source>
</evidence>
<evidence type="ECO:0000313" key="1">
    <source>
        <dbReference type="EMBL" id="KAK7684476.1"/>
    </source>
</evidence>
<proteinExistence type="predicted"/>
<gene>
    <name evidence="1" type="ORF">QCA50_012423</name>
</gene>
<protein>
    <submittedName>
        <fullName evidence="1">Uncharacterized protein</fullName>
    </submittedName>
</protein>
<keyword evidence="2" id="KW-1185">Reference proteome</keyword>
<accession>A0AAW0FUE6</accession>
<dbReference type="EMBL" id="JASBNA010000025">
    <property type="protein sequence ID" value="KAK7684476.1"/>
    <property type="molecule type" value="Genomic_DNA"/>
</dbReference>
<name>A0AAW0FUE6_9APHY</name>
<comment type="caution">
    <text evidence="1">The sequence shown here is derived from an EMBL/GenBank/DDBJ whole genome shotgun (WGS) entry which is preliminary data.</text>
</comment>
<dbReference type="Proteomes" id="UP001385951">
    <property type="component" value="Unassembled WGS sequence"/>
</dbReference>